<proteinExistence type="inferred from homology"/>
<dbReference type="FunFam" id="3.40.605.10:FF:000007">
    <property type="entry name" value="NAD/NADP-dependent betaine aldehyde dehydrogenase"/>
    <property type="match status" value="1"/>
</dbReference>
<dbReference type="PANTHER" id="PTHR11699">
    <property type="entry name" value="ALDEHYDE DEHYDROGENASE-RELATED"/>
    <property type="match status" value="1"/>
</dbReference>
<dbReference type="AlphaFoldDB" id="A0AAI8N217"/>
<dbReference type="InterPro" id="IPR029510">
    <property type="entry name" value="Ald_DH_CS_GLU"/>
</dbReference>
<dbReference type="FunFam" id="3.40.309.10:FF:000012">
    <property type="entry name" value="Betaine aldehyde dehydrogenase"/>
    <property type="match status" value="1"/>
</dbReference>
<dbReference type="InterPro" id="IPR015590">
    <property type="entry name" value="Aldehyde_DH_dom"/>
</dbReference>
<gene>
    <name evidence="6" type="ORF">CWD84_01275</name>
</gene>
<feature type="active site" evidence="3">
    <location>
        <position position="247"/>
    </location>
</feature>
<dbReference type="GO" id="GO:0016620">
    <property type="term" value="F:oxidoreductase activity, acting on the aldehyde or oxo group of donors, NAD or NADP as acceptor"/>
    <property type="evidence" value="ECO:0007669"/>
    <property type="project" value="InterPro"/>
</dbReference>
<reference evidence="6 7" key="1">
    <citation type="submission" date="2017-11" db="EMBL/GenBank/DDBJ databases">
        <title>Genome sequence and genome mining of multiple bioactive secondary metabolites from a deep sea-derived Bacillus siamensis SCSIO 05746.</title>
        <authorList>
            <person name="Pan H.-Q."/>
            <person name="Ju J.-H."/>
        </authorList>
    </citation>
    <scope>NUCLEOTIDE SEQUENCE [LARGE SCALE GENOMIC DNA]</scope>
    <source>
        <strain evidence="6 7">SCSIO 05746</strain>
    </source>
</reference>
<protein>
    <submittedName>
        <fullName evidence="6">Aldehyde dehydrogenase</fullName>
    </submittedName>
</protein>
<evidence type="ECO:0000256" key="1">
    <source>
        <dbReference type="ARBA" id="ARBA00009986"/>
    </source>
</evidence>
<evidence type="ECO:0000256" key="2">
    <source>
        <dbReference type="ARBA" id="ARBA00023002"/>
    </source>
</evidence>
<dbReference type="Gene3D" id="3.40.605.10">
    <property type="entry name" value="Aldehyde Dehydrogenase, Chain A, domain 1"/>
    <property type="match status" value="1"/>
</dbReference>
<keyword evidence="2 4" id="KW-0560">Oxidoreductase</keyword>
<name>A0AAI8N217_9BACI</name>
<dbReference type="KEGG" id="bsia:CWD84_01275"/>
<keyword evidence="7" id="KW-1185">Reference proteome</keyword>
<sequence>MKNEQLFINGEFIKGEGKERAIIDPASGRLITVIQEASGEQAREAVQGAERAFVQTDWAQNQSLRIKVLRRLSDLLEASAETFAEIETQNTGKPIRESRLDISDAVSCLRYYADLQESKKTWSKEMDDGSISRVIEGPMGVCVLIVPWNFPLLLGIWKLAPALAAGNAVVFKPSEWTPLSFLTFAKLVKEAGLPDGIFNLVTGDGSSVGQELIKHGAVRKVSFTGSSKTGQLINRECAGTFKRVSLELGGKSPLLVFDDADIEAACDIALFSSYFNQGQVCVAASRILVQDSLYDSFLARLTERAKQIKIGDPRDEETEMGPVISQEHLAKIEHYIRAGKEEGARLVTGGERIIPQTGYYITPAVFTDVNQSMKIVQEEIFGPVITVQEFSNEDEAISLANGTRFGLAAGILTENEEKALRTAESLHAGIIWINSYHTPYLEAPWGGVKQSGIGRELGPYGLASFTEPKHINITSKLNPVEWYQWHPSVLNKG</sequence>
<dbReference type="Gene3D" id="3.40.309.10">
    <property type="entry name" value="Aldehyde Dehydrogenase, Chain A, domain 2"/>
    <property type="match status" value="1"/>
</dbReference>
<evidence type="ECO:0000259" key="5">
    <source>
        <dbReference type="Pfam" id="PF00171"/>
    </source>
</evidence>
<dbReference type="EMBL" id="CP025001">
    <property type="protein sequence ID" value="AUJ79256.1"/>
    <property type="molecule type" value="Genomic_DNA"/>
</dbReference>
<dbReference type="InterPro" id="IPR016163">
    <property type="entry name" value="Ald_DH_C"/>
</dbReference>
<dbReference type="InterPro" id="IPR016162">
    <property type="entry name" value="Ald_DH_N"/>
</dbReference>
<dbReference type="PROSITE" id="PS00687">
    <property type="entry name" value="ALDEHYDE_DEHYDR_GLU"/>
    <property type="match status" value="1"/>
</dbReference>
<dbReference type="Pfam" id="PF00171">
    <property type="entry name" value="Aldedh"/>
    <property type="match status" value="1"/>
</dbReference>
<dbReference type="RefSeq" id="WP_060965095.1">
    <property type="nucleotide sequence ID" value="NZ_CP025001.1"/>
</dbReference>
<evidence type="ECO:0000256" key="4">
    <source>
        <dbReference type="RuleBase" id="RU003345"/>
    </source>
</evidence>
<comment type="similarity">
    <text evidence="1 4">Belongs to the aldehyde dehydrogenase family.</text>
</comment>
<dbReference type="InterPro" id="IPR016160">
    <property type="entry name" value="Ald_DH_CS_CYS"/>
</dbReference>
<evidence type="ECO:0000256" key="3">
    <source>
        <dbReference type="PROSITE-ProRule" id="PRU10007"/>
    </source>
</evidence>
<dbReference type="SUPFAM" id="SSF53720">
    <property type="entry name" value="ALDH-like"/>
    <property type="match status" value="1"/>
</dbReference>
<evidence type="ECO:0000313" key="6">
    <source>
        <dbReference type="EMBL" id="AUJ79256.1"/>
    </source>
</evidence>
<organism evidence="6 7">
    <name type="scientific">Bacillus siamensis</name>
    <dbReference type="NCBI Taxonomy" id="659243"/>
    <lineage>
        <taxon>Bacteria</taxon>
        <taxon>Bacillati</taxon>
        <taxon>Bacillota</taxon>
        <taxon>Bacilli</taxon>
        <taxon>Bacillales</taxon>
        <taxon>Bacillaceae</taxon>
        <taxon>Bacillus</taxon>
        <taxon>Bacillus amyloliquefaciens group</taxon>
    </lineage>
</organism>
<dbReference type="PROSITE" id="PS00070">
    <property type="entry name" value="ALDEHYDE_DEHYDR_CYS"/>
    <property type="match status" value="1"/>
</dbReference>
<dbReference type="InterPro" id="IPR016161">
    <property type="entry name" value="Ald_DH/histidinol_DH"/>
</dbReference>
<feature type="domain" description="Aldehyde dehydrogenase" evidence="5">
    <location>
        <begin position="12"/>
        <end position="471"/>
    </location>
</feature>
<dbReference type="Proteomes" id="UP000234366">
    <property type="component" value="Chromosome"/>
</dbReference>
<evidence type="ECO:0000313" key="7">
    <source>
        <dbReference type="Proteomes" id="UP000234366"/>
    </source>
</evidence>
<accession>A0AAI8N217</accession>